<proteinExistence type="predicted"/>
<name>A0A179ILG2_HYDSH</name>
<dbReference type="STRING" id="1484.SA87_02345"/>
<evidence type="ECO:0000313" key="5">
    <source>
        <dbReference type="Proteomes" id="UP000244180"/>
    </source>
</evidence>
<reference evidence="3 5" key="2">
    <citation type="submission" date="2017-08" db="EMBL/GenBank/DDBJ databases">
        <title>Burning lignite coal seam in the remote Altai Mountains harbors a hydrogen-driven thermophilic microbial community.</title>
        <authorList>
            <person name="Kadnikov V.V."/>
            <person name="Mardanov A.V."/>
            <person name="Ivasenko D."/>
            <person name="Beletsky A.V."/>
            <person name="Karnachuk O.V."/>
            <person name="Ravin N.V."/>
        </authorList>
    </citation>
    <scope>NUCLEOTIDE SEQUENCE [LARGE SCALE GENOMIC DNA]</scope>
    <source>
        <strain evidence="3">AL33</strain>
    </source>
</reference>
<dbReference type="EMBL" id="JAHHQF010000037">
    <property type="protein sequence ID" value="MBT9281295.1"/>
    <property type="molecule type" value="Genomic_DNA"/>
</dbReference>
<evidence type="ECO:0000313" key="2">
    <source>
        <dbReference type="EMBL" id="OAR03507.1"/>
    </source>
</evidence>
<organism evidence="2 4">
    <name type="scientific">Hydrogenibacillus schlegelii</name>
    <name type="common">Bacillus schlegelii</name>
    <dbReference type="NCBI Taxonomy" id="1484"/>
    <lineage>
        <taxon>Bacteria</taxon>
        <taxon>Bacillati</taxon>
        <taxon>Bacillota</taxon>
        <taxon>Bacilli</taxon>
        <taxon>Bacillales</taxon>
        <taxon>Bacillales Family X. Incertae Sedis</taxon>
        <taxon>Hydrogenibacillus</taxon>
    </lineage>
</organism>
<sequence>MEPIAALLDNVPLVAAVTAVALAQLLKVPLNYLANRTLDWTLLISPGRMPSSHTAGMSALSTAIALVDGVRSSVFALAFLTTAIVMFDAAGVRRHAGEHAAWLNRLIFENGALGEEFRRSAQEEIKRLKEIIGHKPSEVLGGLVLGVFVGWLIAR</sequence>
<dbReference type="Proteomes" id="UP000243024">
    <property type="component" value="Unassembled WGS sequence"/>
</dbReference>
<dbReference type="InterPro" id="IPR003832">
    <property type="entry name" value="DUF212"/>
</dbReference>
<dbReference type="EMBL" id="JXBB01000055">
    <property type="protein sequence ID" value="OAR03507.1"/>
    <property type="molecule type" value="Genomic_DNA"/>
</dbReference>
<dbReference type="AlphaFoldDB" id="A0A179ILG2"/>
<dbReference type="Proteomes" id="UP000244180">
    <property type="component" value="Unassembled WGS sequence"/>
</dbReference>
<dbReference type="EMBL" id="PEBV01000005">
    <property type="protein sequence ID" value="PTQ54317.1"/>
    <property type="molecule type" value="Genomic_DNA"/>
</dbReference>
<dbReference type="RefSeq" id="WP_066441121.1">
    <property type="nucleotide sequence ID" value="NZ_CBCSAS010000002.1"/>
</dbReference>
<accession>A0A179ILG2</accession>
<reference evidence="1" key="3">
    <citation type="journal article" date="2021" name="Microbiology">
        <title>Metagenomic Analysis of the Microbial Community in the Underground Coal Fire Area (Kemerovo Region, Russia) Revealed Predominance of Thermophilic Members of the Phyla Deinococcus-thermus, Aquificae, and Firmicutes.</title>
        <authorList>
            <person name="Kadnikov V."/>
            <person name="Mardanov A.V."/>
            <person name="Beletsky A.V."/>
            <person name="Karnachuk O.V."/>
            <person name="Ravin N.V."/>
        </authorList>
    </citation>
    <scope>NUCLEOTIDE SEQUENCE</scope>
    <source>
        <strain evidence="1">RBS10-49</strain>
    </source>
</reference>
<keyword evidence="4" id="KW-1185">Reference proteome</keyword>
<dbReference type="Pfam" id="PF02681">
    <property type="entry name" value="DUF212"/>
    <property type="match status" value="1"/>
</dbReference>
<dbReference type="PANTHER" id="PTHR31446:SF29">
    <property type="entry name" value="ACID PHOSPHATASE_VANADIUM-DEPENDENT HALOPEROXIDASE-RELATED PROTEIN"/>
    <property type="match status" value="1"/>
</dbReference>
<dbReference type="Proteomes" id="UP000748108">
    <property type="component" value="Unassembled WGS sequence"/>
</dbReference>
<evidence type="ECO:0000313" key="3">
    <source>
        <dbReference type="EMBL" id="PTQ54317.1"/>
    </source>
</evidence>
<comment type="caution">
    <text evidence="2">The sequence shown here is derived from an EMBL/GenBank/DDBJ whole genome shotgun (WGS) entry which is preliminary data.</text>
</comment>
<dbReference type="PANTHER" id="PTHR31446">
    <property type="entry name" value="ACID PHOSPHATASE/VANADIUM-DEPENDENT HALOPEROXIDASE-RELATED PROTEIN"/>
    <property type="match status" value="1"/>
</dbReference>
<reference evidence="2 4" key="1">
    <citation type="submission" date="2015-09" db="EMBL/GenBank/DDBJ databases">
        <title>Draft genome sequence of Hydrogenibacillus schlegelii DSM 2000.</title>
        <authorList>
            <person name="Hemp J."/>
        </authorList>
    </citation>
    <scope>NUCLEOTIDE SEQUENCE [LARGE SCALE GENOMIC DNA]</scope>
    <source>
        <strain evidence="2 4">MA 48</strain>
    </source>
</reference>
<protein>
    <submittedName>
        <fullName evidence="3">Arginine/ornithine antiporter ArcD</fullName>
    </submittedName>
    <submittedName>
        <fullName evidence="1">Divergent PAP2 family protein</fullName>
    </submittedName>
</protein>
<evidence type="ECO:0000313" key="1">
    <source>
        <dbReference type="EMBL" id="MBT9281295.1"/>
    </source>
</evidence>
<gene>
    <name evidence="3" type="ORF">HSCHL_0596</name>
    <name evidence="1" type="ORF">KM312_01285</name>
    <name evidence="2" type="ORF">SA87_02345</name>
</gene>
<evidence type="ECO:0000313" key="4">
    <source>
        <dbReference type="Proteomes" id="UP000243024"/>
    </source>
</evidence>